<dbReference type="OrthoDB" id="642536at2759"/>
<evidence type="ECO:0000313" key="3">
    <source>
        <dbReference type="Proteomes" id="UP000275267"/>
    </source>
</evidence>
<dbReference type="STRING" id="4540.A0A3L6PBK2"/>
<protein>
    <recommendedName>
        <fullName evidence="1">KIB1-4 beta-propeller domain-containing protein</fullName>
    </recommendedName>
</protein>
<dbReference type="EMBL" id="PQIB02000018">
    <property type="protein sequence ID" value="RLM54248.1"/>
    <property type="molecule type" value="Genomic_DNA"/>
</dbReference>
<dbReference type="Pfam" id="PF03478">
    <property type="entry name" value="Beta-prop_KIB1-4"/>
    <property type="match status" value="1"/>
</dbReference>
<gene>
    <name evidence="2" type="ORF">C2845_PM10G12720</name>
</gene>
<reference evidence="3" key="1">
    <citation type="journal article" date="2019" name="Nat. Commun.">
        <title>The genome of broomcorn millet.</title>
        <authorList>
            <person name="Zou C."/>
            <person name="Miki D."/>
            <person name="Li D."/>
            <person name="Tang Q."/>
            <person name="Xiao L."/>
            <person name="Rajput S."/>
            <person name="Deng P."/>
            <person name="Jia W."/>
            <person name="Huang R."/>
            <person name="Zhang M."/>
            <person name="Sun Y."/>
            <person name="Hu J."/>
            <person name="Fu X."/>
            <person name="Schnable P.S."/>
            <person name="Li F."/>
            <person name="Zhang H."/>
            <person name="Feng B."/>
            <person name="Zhu X."/>
            <person name="Liu R."/>
            <person name="Schnable J.C."/>
            <person name="Zhu J.-K."/>
            <person name="Zhang H."/>
        </authorList>
    </citation>
    <scope>NUCLEOTIDE SEQUENCE [LARGE SCALE GENOMIC DNA]</scope>
</reference>
<organism evidence="2 3">
    <name type="scientific">Panicum miliaceum</name>
    <name type="common">Proso millet</name>
    <name type="synonym">Broomcorn millet</name>
    <dbReference type="NCBI Taxonomy" id="4540"/>
    <lineage>
        <taxon>Eukaryota</taxon>
        <taxon>Viridiplantae</taxon>
        <taxon>Streptophyta</taxon>
        <taxon>Embryophyta</taxon>
        <taxon>Tracheophyta</taxon>
        <taxon>Spermatophyta</taxon>
        <taxon>Magnoliopsida</taxon>
        <taxon>Liliopsida</taxon>
        <taxon>Poales</taxon>
        <taxon>Poaceae</taxon>
        <taxon>PACMAD clade</taxon>
        <taxon>Panicoideae</taxon>
        <taxon>Panicodae</taxon>
        <taxon>Paniceae</taxon>
        <taxon>Panicinae</taxon>
        <taxon>Panicum</taxon>
        <taxon>Panicum sect. Panicum</taxon>
    </lineage>
</organism>
<accession>A0A3L6PBK2</accession>
<dbReference type="Proteomes" id="UP000275267">
    <property type="component" value="Unassembled WGS sequence"/>
</dbReference>
<evidence type="ECO:0000313" key="2">
    <source>
        <dbReference type="EMBL" id="RLM54248.1"/>
    </source>
</evidence>
<feature type="domain" description="KIB1-4 beta-propeller" evidence="1">
    <location>
        <begin position="89"/>
        <end position="255"/>
    </location>
</feature>
<evidence type="ECO:0000259" key="1">
    <source>
        <dbReference type="Pfam" id="PF03478"/>
    </source>
</evidence>
<comment type="caution">
    <text evidence="2">The sequence shown here is derived from an EMBL/GenBank/DDBJ whole genome shotgun (WGS) entry which is preliminary data.</text>
</comment>
<keyword evidence="3" id="KW-1185">Reference proteome</keyword>
<dbReference type="InterPro" id="IPR005174">
    <property type="entry name" value="KIB1-4_b-propeller"/>
</dbReference>
<proteinExistence type="predicted"/>
<dbReference type="PANTHER" id="PTHR33110">
    <property type="entry name" value="F-BOX/KELCH-REPEAT PROTEIN-RELATED"/>
    <property type="match status" value="1"/>
</dbReference>
<dbReference type="PANTHER" id="PTHR33110:SF121">
    <property type="entry name" value="DUF295 DOMAIN-CONTAINING PROTEIN"/>
    <property type="match status" value="1"/>
</dbReference>
<name>A0A3L6PBK2_PANMI</name>
<dbReference type="AlphaFoldDB" id="A0A3L6PBK2"/>
<sequence>MVREFVSLLDCNLDRMNVAAQCTSWRDALGHDMRARQLPWMLVPYRRTCLLHPDVMRRADFFCFLSHSPHKVTMPHNAYGARFIGAYDGCWMFFAFGQRCGVGASSFSCVSEIEAEDVTYFRGFFYVLSKIEDLIVCKAEYQPGSGPDILSIKKQYLHFLPLEHENGLYIKARYIVESRGEILMVVRYTTILSEQTTSFALFRMIPDIETGPYLAWEKIHNLDGRMIFVGRGSSRCFETNEFLESHQGVYFHDDDAFNMPTMVAYGYNGRKYPCHDNGCWPGHGKQMKRWYEWKLPSSYTSPVWLLH</sequence>